<proteinExistence type="predicted"/>
<name>A0A182ZZZ0_9TREM</name>
<reference evidence="1 2" key="2">
    <citation type="submission" date="2018-11" db="EMBL/GenBank/DDBJ databases">
        <authorList>
            <consortium name="Pathogen Informatics"/>
        </authorList>
    </citation>
    <scope>NUCLEOTIDE SEQUENCE [LARGE SCALE GENOMIC DNA]</scope>
    <source>
        <strain evidence="1 2">Egypt</strain>
    </source>
</reference>
<accession>A0A182ZZZ0</accession>
<evidence type="ECO:0000313" key="2">
    <source>
        <dbReference type="Proteomes" id="UP000272942"/>
    </source>
</evidence>
<sequence>MSSGTFSDAIRSVRHDLGRLVHCLCLYGCSTRPVLLPCVKPSCQSENLRSSPVFSVSSELGSIDGPSALLDVRVATHLNFVSSDLPYSFTELIPDCSDESVYYTLELAEMPFLEPVPVSNEQTVGSQFMWCLFVKLFATASLPGSNSATPNQSQTVQLALEPRFTSVDRSVCCLSSVCNAVLPATGNTHPPSPILLSTLITTDLIRETLDHANLQLEVQVNLSCASELYSFIIAPSLSLKFSDLMTQLTKCSRPSCLSSHMISLLPSVFPYQKAWHVHIPDQLSPTAVLHILHSVFESRFGVSGTGTVCPIWLGICIGPLAGTAICLRSTDLSSCNGVVVLEARSGQKKQLDLLPRVLTKCLDRISFDEVSNEDMGNDRKTSCNTLAIQTVPGVTQARSKIERLQPVVDALMAEVTCLTDLISGLIDRTMRDRIVPIGEFLTVSDKTRMDLMHRAADWITKASTAHLDPVQSPEPNPTYSRCVRETNRAYNCLCLSGQSLLVE</sequence>
<gene>
    <name evidence="1" type="ORF">ECPE_LOCUS275</name>
</gene>
<reference evidence="3" key="1">
    <citation type="submission" date="2016-06" db="UniProtKB">
        <authorList>
            <consortium name="WormBaseParasite"/>
        </authorList>
    </citation>
    <scope>IDENTIFICATION</scope>
</reference>
<dbReference type="WBParaSite" id="ECPE_0000027401-mRNA-1">
    <property type="protein sequence ID" value="ECPE_0000027401-mRNA-1"/>
    <property type="gene ID" value="ECPE_0000027401"/>
</dbReference>
<keyword evidence="2" id="KW-1185">Reference proteome</keyword>
<dbReference type="Proteomes" id="UP000272942">
    <property type="component" value="Unassembled WGS sequence"/>
</dbReference>
<evidence type="ECO:0000313" key="3">
    <source>
        <dbReference type="WBParaSite" id="ECPE_0000027401-mRNA-1"/>
    </source>
</evidence>
<organism evidence="3">
    <name type="scientific">Echinostoma caproni</name>
    <dbReference type="NCBI Taxonomy" id="27848"/>
    <lineage>
        <taxon>Eukaryota</taxon>
        <taxon>Metazoa</taxon>
        <taxon>Spiralia</taxon>
        <taxon>Lophotrochozoa</taxon>
        <taxon>Platyhelminthes</taxon>
        <taxon>Trematoda</taxon>
        <taxon>Digenea</taxon>
        <taxon>Plagiorchiida</taxon>
        <taxon>Echinostomata</taxon>
        <taxon>Echinostomatoidea</taxon>
        <taxon>Echinostomatidae</taxon>
        <taxon>Echinostoma</taxon>
    </lineage>
</organism>
<evidence type="ECO:0000313" key="1">
    <source>
        <dbReference type="EMBL" id="VDP20951.1"/>
    </source>
</evidence>
<dbReference type="OrthoDB" id="6252645at2759"/>
<protein>
    <submittedName>
        <fullName evidence="3">GPS domain-containing protein</fullName>
    </submittedName>
</protein>
<dbReference type="AlphaFoldDB" id="A0A182ZZZ0"/>
<dbReference type="EMBL" id="UZAN01000867">
    <property type="protein sequence ID" value="VDP20951.1"/>
    <property type="molecule type" value="Genomic_DNA"/>
</dbReference>